<evidence type="ECO:0000256" key="5">
    <source>
        <dbReference type="ARBA" id="ARBA00023136"/>
    </source>
</evidence>
<accession>A0A8T3VA96</accession>
<dbReference type="EMBL" id="SUTE01000037">
    <property type="protein sequence ID" value="MBE6505009.1"/>
    <property type="molecule type" value="Genomic_DNA"/>
</dbReference>
<reference evidence="8" key="1">
    <citation type="submission" date="2019-04" db="EMBL/GenBank/DDBJ databases">
        <title>Evolution of Biomass-Degrading Anaerobic Consortia Revealed by Metagenomics.</title>
        <authorList>
            <person name="Peng X."/>
        </authorList>
    </citation>
    <scope>NUCLEOTIDE SEQUENCE</scope>
    <source>
        <strain evidence="8">SIG12</strain>
    </source>
</reference>
<proteinExistence type="predicted"/>
<feature type="transmembrane region" description="Helical" evidence="6">
    <location>
        <begin position="416"/>
        <end position="436"/>
    </location>
</feature>
<dbReference type="PANTHER" id="PTHR30287">
    <property type="entry name" value="MEMBRANE COMPONENT OF PREDICTED ABC SUPERFAMILY METABOLITE UPTAKE TRANSPORTER"/>
    <property type="match status" value="1"/>
</dbReference>
<feature type="transmembrane region" description="Helical" evidence="6">
    <location>
        <begin position="252"/>
        <end position="273"/>
    </location>
</feature>
<comment type="subcellular location">
    <subcellularLocation>
        <location evidence="1">Cell membrane</location>
        <topology evidence="1">Multi-pass membrane protein</topology>
    </subcellularLocation>
</comment>
<keyword evidence="2" id="KW-1003">Cell membrane</keyword>
<feature type="transmembrane region" description="Helical" evidence="6">
    <location>
        <begin position="708"/>
        <end position="736"/>
    </location>
</feature>
<evidence type="ECO:0000256" key="4">
    <source>
        <dbReference type="ARBA" id="ARBA00022989"/>
    </source>
</evidence>
<organism evidence="8 9">
    <name type="scientific">Methanobrevibacter millerae</name>
    <dbReference type="NCBI Taxonomy" id="230361"/>
    <lineage>
        <taxon>Archaea</taxon>
        <taxon>Methanobacteriati</taxon>
        <taxon>Methanobacteriota</taxon>
        <taxon>Methanomada group</taxon>
        <taxon>Methanobacteria</taxon>
        <taxon>Methanobacteriales</taxon>
        <taxon>Methanobacteriaceae</taxon>
        <taxon>Methanobrevibacter</taxon>
    </lineage>
</organism>
<evidence type="ECO:0000256" key="6">
    <source>
        <dbReference type="SAM" id="Phobius"/>
    </source>
</evidence>
<evidence type="ECO:0000313" key="8">
    <source>
        <dbReference type="EMBL" id="MBE6505009.1"/>
    </source>
</evidence>
<protein>
    <submittedName>
        <fullName evidence="8">ABC transporter permease</fullName>
    </submittedName>
</protein>
<dbReference type="PANTHER" id="PTHR30287:SF1">
    <property type="entry name" value="INNER MEMBRANE PROTEIN"/>
    <property type="match status" value="1"/>
</dbReference>
<comment type="caution">
    <text evidence="8">The sequence shown here is derived from an EMBL/GenBank/DDBJ whole genome shotgun (WGS) entry which is preliminary data.</text>
</comment>
<keyword evidence="3 6" id="KW-0812">Transmembrane</keyword>
<dbReference type="GO" id="GO:0005886">
    <property type="term" value="C:plasma membrane"/>
    <property type="evidence" value="ECO:0007669"/>
    <property type="project" value="UniProtKB-SubCell"/>
</dbReference>
<feature type="transmembrane region" description="Helical" evidence="6">
    <location>
        <begin position="21"/>
        <end position="42"/>
    </location>
</feature>
<gene>
    <name evidence="8" type="ORF">E7Z73_04580</name>
</gene>
<dbReference type="InterPro" id="IPR003838">
    <property type="entry name" value="ABC3_permease_C"/>
</dbReference>
<dbReference type="AlphaFoldDB" id="A0A8T3VA96"/>
<feature type="transmembrane region" description="Helical" evidence="6">
    <location>
        <begin position="294"/>
        <end position="320"/>
    </location>
</feature>
<evidence type="ECO:0000256" key="2">
    <source>
        <dbReference type="ARBA" id="ARBA00022475"/>
    </source>
</evidence>
<dbReference type="InterPro" id="IPR038766">
    <property type="entry name" value="Membrane_comp_ABC_pdt"/>
</dbReference>
<dbReference type="Pfam" id="PF02687">
    <property type="entry name" value="FtsX"/>
    <property type="match status" value="2"/>
</dbReference>
<feature type="domain" description="ABC3 transporter permease C-terminal" evidence="7">
    <location>
        <begin position="252"/>
        <end position="372"/>
    </location>
</feature>
<feature type="transmembrane region" description="Helical" evidence="6">
    <location>
        <begin position="618"/>
        <end position="644"/>
    </location>
</feature>
<evidence type="ECO:0000256" key="3">
    <source>
        <dbReference type="ARBA" id="ARBA00022692"/>
    </source>
</evidence>
<feature type="domain" description="ABC3 transporter permease C-terminal" evidence="7">
    <location>
        <begin position="628"/>
        <end position="744"/>
    </location>
</feature>
<evidence type="ECO:0000313" key="9">
    <source>
        <dbReference type="Proteomes" id="UP000762703"/>
    </source>
</evidence>
<name>A0A8T3VA96_9EURY</name>
<keyword evidence="5 6" id="KW-0472">Membrane</keyword>
<feature type="transmembrane region" description="Helical" evidence="6">
    <location>
        <begin position="678"/>
        <end position="696"/>
    </location>
</feature>
<keyword evidence="4 6" id="KW-1133">Transmembrane helix</keyword>
<dbReference type="Proteomes" id="UP000762703">
    <property type="component" value="Unassembled WGS sequence"/>
</dbReference>
<evidence type="ECO:0000259" key="7">
    <source>
        <dbReference type="Pfam" id="PF02687"/>
    </source>
</evidence>
<sequence length="753" mass="84298">MSLFKKMLRDIKVNKTQFISIFLMAFIGIFAFCGVCSEYYGLEQTSSEFYTDTNLADGWIYNTTITDGAIDEIKNFTTDYEKQMVVQSVGNFSNDPEITLHFVEDNEISKFYTTEGEDFNSSDDSGVWLDKRFADAWNLTVGDNITFKFNGLTLEKEIKGIGYSPEYVYEASPTSIIPNFKDMGFAYLSNESFPLSDIPYNVLLVKFNQSPDDFKDSLDDSVEYLSYTQQSDHVSVSQFNEEMAQHKMIGDVFPIVFILVTFLTLLTTMTRIVTHQRTQIGVLKAVGYKNRTIILHFMSYGFWLVLAGAVLGLISGPAIIPDLFYPTMTSRYSLPEWNPGFDISFVVVAAAMVISSLLVSYIAARNISKENPANTMRPKAPNMSSSGFLENSKLWTKLNFNLRWNYRDAKRNNFRALMAIVGVMGCVALLISAFGMNDSMENLKTWEYDDISHFDSKLIIKSGASLSDIDDVREEVNGSTIMEQAIEIKAQGNEKTASLLTLNNTNLISQTDKNKNPINLSDTDISLSAKTAESLNVGVGDTVEWHIIGYDDWVKCKITNIHGEPLSQGIILSSDKLEDLGLNFTPTSIITTEHVDDDYDSIKSVSTLNQMVSNWNEMIGSVMMMVSILIFFAVLLAIVVLYNLGILSFTEIEREVATLKVLGFKTADLRKLLLTQNLFFTAIGFILGIPLGFYLMTLMLNAAGESLYYIPSLTLGNILLSGFITFVVSIVVNLLFSSKIKNLNMVEALKDVE</sequence>
<evidence type="ECO:0000256" key="1">
    <source>
        <dbReference type="ARBA" id="ARBA00004651"/>
    </source>
</evidence>
<feature type="transmembrane region" description="Helical" evidence="6">
    <location>
        <begin position="340"/>
        <end position="364"/>
    </location>
</feature>
<dbReference type="RefSeq" id="WP_303736652.1">
    <property type="nucleotide sequence ID" value="NZ_SUTE01000037.1"/>
</dbReference>